<evidence type="ECO:0000256" key="1">
    <source>
        <dbReference type="SAM" id="SignalP"/>
    </source>
</evidence>
<name>A0ABY6Q811_9GAMM</name>
<evidence type="ECO:0000313" key="2">
    <source>
        <dbReference type="EMBL" id="UZP74533.1"/>
    </source>
</evidence>
<organism evidence="2 3">
    <name type="scientific">Candidatus Paraluminiphilus aquimaris</name>
    <dbReference type="NCBI Taxonomy" id="2518994"/>
    <lineage>
        <taxon>Bacteria</taxon>
        <taxon>Pseudomonadati</taxon>
        <taxon>Pseudomonadota</taxon>
        <taxon>Gammaproteobacteria</taxon>
        <taxon>Cellvibrionales</taxon>
        <taxon>Halieaceae</taxon>
        <taxon>Candidatus Paraluminiphilus</taxon>
    </lineage>
</organism>
<evidence type="ECO:0000313" key="3">
    <source>
        <dbReference type="Proteomes" id="UP001317963"/>
    </source>
</evidence>
<feature type="chain" id="PRO_5045779512" description="Lipoprotein" evidence="1">
    <location>
        <begin position="19"/>
        <end position="114"/>
    </location>
</feature>
<reference evidence="2 3" key="1">
    <citation type="submission" date="2019-02" db="EMBL/GenBank/DDBJ databases">
        <title>Halieaceae_genomes.</title>
        <authorList>
            <person name="Li S.-H."/>
        </authorList>
    </citation>
    <scope>NUCLEOTIDE SEQUENCE [LARGE SCALE GENOMIC DNA]</scope>
    <source>
        <strain evidence="2 3">JH123</strain>
    </source>
</reference>
<gene>
    <name evidence="2" type="ORF">E0F26_07180</name>
</gene>
<feature type="signal peptide" evidence="1">
    <location>
        <begin position="1"/>
        <end position="18"/>
    </location>
</feature>
<evidence type="ECO:0008006" key="4">
    <source>
        <dbReference type="Google" id="ProtNLM"/>
    </source>
</evidence>
<protein>
    <recommendedName>
        <fullName evidence="4">Lipoprotein</fullName>
    </recommendedName>
</protein>
<keyword evidence="1" id="KW-0732">Signal</keyword>
<dbReference type="EMBL" id="CP036501">
    <property type="protein sequence ID" value="UZP74533.1"/>
    <property type="molecule type" value="Genomic_DNA"/>
</dbReference>
<sequence>MRSSLRILMIAVALSACATPEEREVAALEKELGLDVAPYFPKCLSEEVSPRAAVRAGDYSVAHTIDNPQGDVAIDRCARWETDEPTGSKKKKPKKLVLKPQEEVALPKEDIIDR</sequence>
<keyword evidence="3" id="KW-1185">Reference proteome</keyword>
<dbReference type="PROSITE" id="PS51257">
    <property type="entry name" value="PROKAR_LIPOPROTEIN"/>
    <property type="match status" value="1"/>
</dbReference>
<proteinExistence type="predicted"/>
<accession>A0ABY6Q811</accession>
<dbReference type="RefSeq" id="WP_279240985.1">
    <property type="nucleotide sequence ID" value="NZ_CP036501.1"/>
</dbReference>
<dbReference type="Proteomes" id="UP001317963">
    <property type="component" value="Chromosome"/>
</dbReference>